<dbReference type="GO" id="GO:0042274">
    <property type="term" value="P:ribosomal small subunit biogenesis"/>
    <property type="evidence" value="ECO:0007669"/>
    <property type="project" value="UniProtKB-UniRule"/>
</dbReference>
<accession>A0A1G4V7N0</accession>
<dbReference type="STRING" id="329186.SAMN02927925_00523"/>
<proteinExistence type="inferred from homology"/>
<organism evidence="5 6">
    <name type="scientific">Flavobacterium saliperosum</name>
    <dbReference type="NCBI Taxonomy" id="329186"/>
    <lineage>
        <taxon>Bacteria</taxon>
        <taxon>Pseudomonadati</taxon>
        <taxon>Bacteroidota</taxon>
        <taxon>Flavobacteriia</taxon>
        <taxon>Flavobacteriales</taxon>
        <taxon>Flavobacteriaceae</taxon>
        <taxon>Flavobacterium</taxon>
    </lineage>
</organism>
<keyword evidence="2 3" id="KW-0690">Ribosome biogenesis</keyword>
<name>A0A1G4V7N0_9FLAO</name>
<evidence type="ECO:0000313" key="6">
    <source>
        <dbReference type="Proteomes" id="UP000182124"/>
    </source>
</evidence>
<dbReference type="HAMAP" id="MF_01077">
    <property type="entry name" value="RimP"/>
    <property type="match status" value="1"/>
</dbReference>
<dbReference type="InterPro" id="IPR035956">
    <property type="entry name" value="RimP_N_sf"/>
</dbReference>
<evidence type="ECO:0000259" key="4">
    <source>
        <dbReference type="Pfam" id="PF02576"/>
    </source>
</evidence>
<dbReference type="Gene3D" id="3.30.300.70">
    <property type="entry name" value="RimP-like superfamily, N-terminal"/>
    <property type="match status" value="1"/>
</dbReference>
<dbReference type="GO" id="GO:0005737">
    <property type="term" value="C:cytoplasm"/>
    <property type="evidence" value="ECO:0007669"/>
    <property type="project" value="UniProtKB-SubCell"/>
</dbReference>
<keyword evidence="1 3" id="KW-0963">Cytoplasm</keyword>
<evidence type="ECO:0000313" key="5">
    <source>
        <dbReference type="EMBL" id="SCX02539.1"/>
    </source>
</evidence>
<dbReference type="Proteomes" id="UP000182124">
    <property type="component" value="Unassembled WGS sequence"/>
</dbReference>
<dbReference type="AlphaFoldDB" id="A0A1G4V7N0"/>
<sequence length="166" mass="18601">MREALLPSFYTNMTFKEKVSGVVNEALAQKPSLFLIDLTITDAYKIIVTLDGDNGVILQDCIDVSRAIESNLDREEQDFSMEVASAGATSPLKMPRQFKKNIGRKLKVTTATEKIEAELTEANDAFIVLEWSAREPKQVGKGKETVQKRAEIKYEDIKEAIVIITF</sequence>
<evidence type="ECO:0000256" key="1">
    <source>
        <dbReference type="ARBA" id="ARBA00022490"/>
    </source>
</evidence>
<dbReference type="Pfam" id="PF02576">
    <property type="entry name" value="RimP_N"/>
    <property type="match status" value="1"/>
</dbReference>
<dbReference type="InterPro" id="IPR028989">
    <property type="entry name" value="RimP_N"/>
</dbReference>
<dbReference type="EMBL" id="FMTY01000001">
    <property type="protein sequence ID" value="SCX02539.1"/>
    <property type="molecule type" value="Genomic_DNA"/>
</dbReference>
<dbReference type="NCBIfam" id="NF002531">
    <property type="entry name" value="PRK02001.1"/>
    <property type="match status" value="1"/>
</dbReference>
<dbReference type="eggNOG" id="COG0779">
    <property type="taxonomic scope" value="Bacteria"/>
</dbReference>
<gene>
    <name evidence="3" type="primary">rimP</name>
    <name evidence="5" type="ORF">SAMN02927925_00523</name>
</gene>
<dbReference type="PANTHER" id="PTHR33867">
    <property type="entry name" value="RIBOSOME MATURATION FACTOR RIMP"/>
    <property type="match status" value="1"/>
</dbReference>
<reference evidence="5 6" key="1">
    <citation type="submission" date="2016-10" db="EMBL/GenBank/DDBJ databases">
        <authorList>
            <person name="de Groot N.N."/>
        </authorList>
    </citation>
    <scope>NUCLEOTIDE SEQUENCE [LARGE SCALE GENOMIC DNA]</scope>
    <source>
        <strain evidence="5 6">CGMCC 1.3801</strain>
    </source>
</reference>
<comment type="similarity">
    <text evidence="3">Belongs to the RimP family.</text>
</comment>
<dbReference type="PANTHER" id="PTHR33867:SF1">
    <property type="entry name" value="RIBOSOME MATURATION FACTOR RIMP"/>
    <property type="match status" value="1"/>
</dbReference>
<feature type="domain" description="Ribosome maturation factor RimP N-terminal" evidence="4">
    <location>
        <begin position="42"/>
        <end position="88"/>
    </location>
</feature>
<protein>
    <recommendedName>
        <fullName evidence="3">Ribosome maturation factor RimP</fullName>
    </recommendedName>
</protein>
<evidence type="ECO:0000256" key="2">
    <source>
        <dbReference type="ARBA" id="ARBA00022517"/>
    </source>
</evidence>
<comment type="function">
    <text evidence="3">Required for maturation of 30S ribosomal subunits.</text>
</comment>
<comment type="subcellular location">
    <subcellularLocation>
        <location evidence="3">Cytoplasm</location>
    </subcellularLocation>
</comment>
<dbReference type="SUPFAM" id="SSF75420">
    <property type="entry name" value="YhbC-like, N-terminal domain"/>
    <property type="match status" value="1"/>
</dbReference>
<dbReference type="InterPro" id="IPR003728">
    <property type="entry name" value="Ribosome_maturation_RimP"/>
</dbReference>
<evidence type="ECO:0000256" key="3">
    <source>
        <dbReference type="HAMAP-Rule" id="MF_01077"/>
    </source>
</evidence>